<dbReference type="AlphaFoldDB" id="A0A517X1P2"/>
<feature type="transmembrane region" description="Helical" evidence="1">
    <location>
        <begin position="45"/>
        <end position="67"/>
    </location>
</feature>
<evidence type="ECO:0000313" key="3">
    <source>
        <dbReference type="Proteomes" id="UP000318384"/>
    </source>
</evidence>
<gene>
    <name evidence="2" type="ORF">V202x_48440</name>
</gene>
<dbReference type="EMBL" id="CP037422">
    <property type="protein sequence ID" value="QDU11422.1"/>
    <property type="molecule type" value="Genomic_DNA"/>
</dbReference>
<protein>
    <submittedName>
        <fullName evidence="2">Uncharacterized protein</fullName>
    </submittedName>
</protein>
<evidence type="ECO:0000313" key="2">
    <source>
        <dbReference type="EMBL" id="QDU11422.1"/>
    </source>
</evidence>
<proteinExistence type="predicted"/>
<sequence>MKIKKQINPVKVWKWTVTLLALICWSLLLLGCLSGNEQFIRWSSILLIPLILFSIIPLIGGALVIFFEKRRR</sequence>
<evidence type="ECO:0000256" key="1">
    <source>
        <dbReference type="SAM" id="Phobius"/>
    </source>
</evidence>
<dbReference type="Proteomes" id="UP000318384">
    <property type="component" value="Chromosome"/>
</dbReference>
<dbReference type="PROSITE" id="PS51257">
    <property type="entry name" value="PROKAR_LIPOPROTEIN"/>
    <property type="match status" value="1"/>
</dbReference>
<keyword evidence="3" id="KW-1185">Reference proteome</keyword>
<keyword evidence="1" id="KW-0812">Transmembrane</keyword>
<organism evidence="2 3">
    <name type="scientific">Gimesia aquarii</name>
    <dbReference type="NCBI Taxonomy" id="2527964"/>
    <lineage>
        <taxon>Bacteria</taxon>
        <taxon>Pseudomonadati</taxon>
        <taxon>Planctomycetota</taxon>
        <taxon>Planctomycetia</taxon>
        <taxon>Planctomycetales</taxon>
        <taxon>Planctomycetaceae</taxon>
        <taxon>Gimesia</taxon>
    </lineage>
</organism>
<keyword evidence="1" id="KW-0472">Membrane</keyword>
<reference evidence="2 3" key="1">
    <citation type="submission" date="2019-03" db="EMBL/GenBank/DDBJ databases">
        <title>Deep-cultivation of Planctomycetes and their phenomic and genomic characterization uncovers novel biology.</title>
        <authorList>
            <person name="Wiegand S."/>
            <person name="Jogler M."/>
            <person name="Boedeker C."/>
            <person name="Pinto D."/>
            <person name="Vollmers J."/>
            <person name="Rivas-Marin E."/>
            <person name="Kohn T."/>
            <person name="Peeters S.H."/>
            <person name="Heuer A."/>
            <person name="Rast P."/>
            <person name="Oberbeckmann S."/>
            <person name="Bunk B."/>
            <person name="Jeske O."/>
            <person name="Meyerdierks A."/>
            <person name="Storesund J.E."/>
            <person name="Kallscheuer N."/>
            <person name="Luecker S."/>
            <person name="Lage O.M."/>
            <person name="Pohl T."/>
            <person name="Merkel B.J."/>
            <person name="Hornburger P."/>
            <person name="Mueller R.-W."/>
            <person name="Bruemmer F."/>
            <person name="Labrenz M."/>
            <person name="Spormann A.M."/>
            <person name="Op den Camp H."/>
            <person name="Overmann J."/>
            <person name="Amann R."/>
            <person name="Jetten M.S.M."/>
            <person name="Mascher T."/>
            <person name="Medema M.H."/>
            <person name="Devos D.P."/>
            <person name="Kaster A.-K."/>
            <person name="Ovreas L."/>
            <person name="Rohde M."/>
            <person name="Galperin M.Y."/>
            <person name="Jogler C."/>
        </authorList>
    </citation>
    <scope>NUCLEOTIDE SEQUENCE [LARGE SCALE GENOMIC DNA]</scope>
    <source>
        <strain evidence="2 3">V202</strain>
    </source>
</reference>
<name>A0A517X1P2_9PLAN</name>
<accession>A0A517X1P2</accession>
<keyword evidence="1" id="KW-1133">Transmembrane helix</keyword>